<dbReference type="PANTHER" id="PTHR30203">
    <property type="entry name" value="OUTER MEMBRANE CATION EFFLUX PROTEIN"/>
    <property type="match status" value="1"/>
</dbReference>
<dbReference type="RefSeq" id="WP_305736762.1">
    <property type="nucleotide sequence ID" value="NZ_CP137744.1"/>
</dbReference>
<organism evidence="2 3">
    <name type="scientific">Kosakonia sacchari</name>
    <dbReference type="NCBI Taxonomy" id="1158459"/>
    <lineage>
        <taxon>Bacteria</taxon>
        <taxon>Pseudomonadati</taxon>
        <taxon>Pseudomonadota</taxon>
        <taxon>Gammaproteobacteria</taxon>
        <taxon>Enterobacterales</taxon>
        <taxon>Enterobacteriaceae</taxon>
        <taxon>Kosakonia</taxon>
    </lineage>
</organism>
<name>A0ABZ0MMJ6_9ENTR</name>
<dbReference type="InterPro" id="IPR010131">
    <property type="entry name" value="MdtP/NodT-like"/>
</dbReference>
<evidence type="ECO:0000256" key="1">
    <source>
        <dbReference type="SAM" id="SignalP"/>
    </source>
</evidence>
<feature type="signal peptide" evidence="1">
    <location>
        <begin position="1"/>
        <end position="24"/>
    </location>
</feature>
<protein>
    <submittedName>
        <fullName evidence="2">TolC family protein</fullName>
    </submittedName>
</protein>
<proteinExistence type="predicted"/>
<dbReference type="Gene3D" id="1.20.1600.10">
    <property type="entry name" value="Outer membrane efflux proteins (OEP)"/>
    <property type="match status" value="1"/>
</dbReference>
<keyword evidence="3" id="KW-1185">Reference proteome</keyword>
<keyword evidence="1" id="KW-0732">Signal</keyword>
<dbReference type="EMBL" id="CP137744">
    <property type="protein sequence ID" value="WOZ76267.1"/>
    <property type="molecule type" value="Genomic_DNA"/>
</dbReference>
<sequence>MKRYSLSLRLGGVLLGLMCSAAQAESLTLTQTLAAAERYSAELSANRNEAQALDAMADSARQLPDPKLKFGIENVPVQGNNDRRLTREGMTMQRIGIMQQYVSAEKRDRKADTLLAEAQSVSAKSAVVRANLQRDTAQAWLDLALSQQALQTARKLLAETERQQGAQRASVGAGNAAPDSVLAFRVGVSAMRDKLTLAERDVQLAQTRLTQLTGQDVSAVSGELPRYQRLPADEKTLEQGIAQHPDIIAAASTANSAKARSAESAIAAIPDVEVEVWYGRRAEGYEDMAGVMFTVDLPLFQSHRQDKDHAADVSRTMQANDQLALAERDHAAQLHSLVAEYNAAQTLWMRQRDEVLPLVRQRATLLAAQYRSGQSGLSALLEARRNVLDSELAVNQAEKEMAQKWAAIRWLIPQELR</sequence>
<accession>A0ABZ0MMJ6</accession>
<evidence type="ECO:0000313" key="3">
    <source>
        <dbReference type="Proteomes" id="UP001302368"/>
    </source>
</evidence>
<dbReference type="SUPFAM" id="SSF56954">
    <property type="entry name" value="Outer membrane efflux proteins (OEP)"/>
    <property type="match status" value="1"/>
</dbReference>
<reference evidence="2 3" key="1">
    <citation type="submission" date="2023-10" db="EMBL/GenBank/DDBJ databases">
        <title>Genome sequencing of the isolated polysaccharide-producing bacterium Kosakonia sacchari KS2022.</title>
        <authorList>
            <person name="Yi X."/>
        </authorList>
    </citation>
    <scope>NUCLEOTIDE SEQUENCE [LARGE SCALE GENOMIC DNA]</scope>
    <source>
        <strain evidence="2 3">KS2022</strain>
    </source>
</reference>
<evidence type="ECO:0000313" key="2">
    <source>
        <dbReference type="EMBL" id="WOZ76267.1"/>
    </source>
</evidence>
<feature type="chain" id="PRO_5045820095" evidence="1">
    <location>
        <begin position="25"/>
        <end position="417"/>
    </location>
</feature>
<gene>
    <name evidence="2" type="ORF">Q8Y70_16960</name>
</gene>
<dbReference type="Proteomes" id="UP001302368">
    <property type="component" value="Chromosome"/>
</dbReference>
<dbReference type="PANTHER" id="PTHR30203:SF24">
    <property type="entry name" value="BLR4935 PROTEIN"/>
    <property type="match status" value="1"/>
</dbReference>